<dbReference type="SUPFAM" id="SSF51197">
    <property type="entry name" value="Clavaminate synthase-like"/>
    <property type="match status" value="1"/>
</dbReference>
<dbReference type="AlphaFoldDB" id="A0A176Z072"/>
<dbReference type="PROSITE" id="PS51184">
    <property type="entry name" value="JMJC"/>
    <property type="match status" value="1"/>
</dbReference>
<dbReference type="SMART" id="SM00558">
    <property type="entry name" value="JmjC"/>
    <property type="match status" value="1"/>
</dbReference>
<evidence type="ECO:0000313" key="3">
    <source>
        <dbReference type="Proteomes" id="UP000076959"/>
    </source>
</evidence>
<dbReference type="InterPro" id="IPR003347">
    <property type="entry name" value="JmjC_dom"/>
</dbReference>
<sequence length="341" mass="38142">MPAGSILINSVEVLPMVASESCSRDAGVREHTLQANTLEFQRHFGAAAFSLRHSLAENPLFSLEAMEDAAASWTKLGNTDRFVVSGGQTRTDAKFSEMVDKDRICSAIRALPHSCSYVKISNINALDANYERVMQQALLDVERLLGQPIVPRITWAQMTVFLSSPNIVTPYHIDHEANFLCQIAGEKDVWLFDPNDRELLPDPEIERFYLGDLNGAQYREHLQGRGKHFRLVPGIAVHHPPLAPHWVKNGPNVSISASINFCMRELDRRAHIYQVNALLRRMGLHPSPPGRSVTGDTVKAGGMKLLGSSRPKNYRDAVFSGLDRLRAPYKLTRKLLQRSAR</sequence>
<dbReference type="OrthoDB" id="3776825at2"/>
<gene>
    <name evidence="2" type="ORF">AYJ54_43530</name>
</gene>
<dbReference type="Proteomes" id="UP000076959">
    <property type="component" value="Unassembled WGS sequence"/>
</dbReference>
<organism evidence="2 3">
    <name type="scientific">Bradyrhizobium centrolobii</name>
    <dbReference type="NCBI Taxonomy" id="1505087"/>
    <lineage>
        <taxon>Bacteria</taxon>
        <taxon>Pseudomonadati</taxon>
        <taxon>Pseudomonadota</taxon>
        <taxon>Alphaproteobacteria</taxon>
        <taxon>Hyphomicrobiales</taxon>
        <taxon>Nitrobacteraceae</taxon>
        <taxon>Bradyrhizobium</taxon>
    </lineage>
</organism>
<dbReference type="Gene3D" id="2.60.120.650">
    <property type="entry name" value="Cupin"/>
    <property type="match status" value="1"/>
</dbReference>
<dbReference type="RefSeq" id="WP_063697820.1">
    <property type="nucleotide sequence ID" value="NZ_LUUB01000034.1"/>
</dbReference>
<dbReference type="STRING" id="1505087.AYJ54_43530"/>
<proteinExistence type="predicted"/>
<evidence type="ECO:0000259" key="1">
    <source>
        <dbReference type="PROSITE" id="PS51184"/>
    </source>
</evidence>
<dbReference type="InterPro" id="IPR041667">
    <property type="entry name" value="Cupin_8"/>
</dbReference>
<protein>
    <recommendedName>
        <fullName evidence="1">JmjC domain-containing protein</fullName>
    </recommendedName>
</protein>
<accession>A0A176Z072</accession>
<dbReference type="Pfam" id="PF13621">
    <property type="entry name" value="Cupin_8"/>
    <property type="match status" value="1"/>
</dbReference>
<keyword evidence="3" id="KW-1185">Reference proteome</keyword>
<name>A0A176Z072_9BRAD</name>
<reference evidence="2 3" key="1">
    <citation type="submission" date="2016-03" db="EMBL/GenBank/DDBJ databases">
        <title>Draft Genome Sequence of the Strain BR 10245 (Bradyrhizobium sp.) isolated from nodules of Centrolobium paraense.</title>
        <authorList>
            <person name="Simoes-Araujo J.L.Sr."/>
            <person name="Barauna A.C."/>
            <person name="Silva K."/>
            <person name="Zilli J.E."/>
        </authorList>
    </citation>
    <scope>NUCLEOTIDE SEQUENCE [LARGE SCALE GENOMIC DNA]</scope>
    <source>
        <strain evidence="2 3">BR 10245</strain>
    </source>
</reference>
<feature type="domain" description="JmjC" evidence="1">
    <location>
        <begin position="115"/>
        <end position="278"/>
    </location>
</feature>
<comment type="caution">
    <text evidence="2">The sequence shown here is derived from an EMBL/GenBank/DDBJ whole genome shotgun (WGS) entry which is preliminary data.</text>
</comment>
<evidence type="ECO:0000313" key="2">
    <source>
        <dbReference type="EMBL" id="OAF13601.1"/>
    </source>
</evidence>
<dbReference type="EMBL" id="LUUB01000034">
    <property type="protein sequence ID" value="OAF13601.1"/>
    <property type="molecule type" value="Genomic_DNA"/>
</dbReference>